<comment type="caution">
    <text evidence="2">The sequence shown here is derived from an EMBL/GenBank/DDBJ whole genome shotgun (WGS) entry which is preliminary data.</text>
</comment>
<name>A0AA87YEU2_9BURK</name>
<dbReference type="GO" id="GO:0008270">
    <property type="term" value="F:zinc ion binding"/>
    <property type="evidence" value="ECO:0007669"/>
    <property type="project" value="UniProtKB-KW"/>
</dbReference>
<accession>A0AA87YEU2</accession>
<evidence type="ECO:0000313" key="3">
    <source>
        <dbReference type="Proteomes" id="UP000619512"/>
    </source>
</evidence>
<dbReference type="InterPro" id="IPR019401">
    <property type="entry name" value="Znf_CHCC"/>
</dbReference>
<evidence type="ECO:0000313" key="2">
    <source>
        <dbReference type="EMBL" id="GGY99765.1"/>
    </source>
</evidence>
<reference evidence="2" key="1">
    <citation type="journal article" date="2014" name="Int. J. Syst. Evol. Microbiol.">
        <title>Complete genome sequence of Corynebacterium casei LMG S-19264T (=DSM 44701T), isolated from a smear-ripened cheese.</title>
        <authorList>
            <consortium name="US DOE Joint Genome Institute (JGI-PGF)"/>
            <person name="Walter F."/>
            <person name="Albersmeier A."/>
            <person name="Kalinowski J."/>
            <person name="Ruckert C."/>
        </authorList>
    </citation>
    <scope>NUCLEOTIDE SEQUENCE</scope>
    <source>
        <strain evidence="2">KCTC 12344</strain>
    </source>
</reference>
<dbReference type="EMBL" id="BMWW01000006">
    <property type="protein sequence ID" value="GGY99765.1"/>
    <property type="molecule type" value="Genomic_DNA"/>
</dbReference>
<evidence type="ECO:0000259" key="1">
    <source>
        <dbReference type="Pfam" id="PF10276"/>
    </source>
</evidence>
<keyword evidence="2" id="KW-0863">Zinc-finger</keyword>
<proteinExistence type="predicted"/>
<protein>
    <submittedName>
        <fullName evidence="2">Zinc-finger domain-containing protein</fullName>
    </submittedName>
</protein>
<reference evidence="2" key="2">
    <citation type="submission" date="2022-12" db="EMBL/GenBank/DDBJ databases">
        <authorList>
            <person name="Sun Q."/>
            <person name="Kim S."/>
        </authorList>
    </citation>
    <scope>NUCLEOTIDE SEQUENCE</scope>
    <source>
        <strain evidence="2">KCTC 12344</strain>
    </source>
</reference>
<dbReference type="Gene3D" id="2.60.260.40">
    <property type="entry name" value="q5lls5 like domains"/>
    <property type="match status" value="1"/>
</dbReference>
<dbReference type="Pfam" id="PF10276">
    <property type="entry name" value="zf-CHCC"/>
    <property type="match status" value="1"/>
</dbReference>
<gene>
    <name evidence="2" type="ORF">GCM10007388_36810</name>
</gene>
<keyword evidence="2" id="KW-0862">Zinc</keyword>
<feature type="domain" description="Zinc finger CHCC-type" evidence="1">
    <location>
        <begin position="34"/>
        <end position="62"/>
    </location>
</feature>
<keyword evidence="2" id="KW-0479">Metal-binding</keyword>
<sequence length="73" mass="8089">MLFELRSIYKMSNATTPVELEGKDLPAFCPNPAMPLWSGHPRVFLDFAANGEAKCPYCGTAYRIKPGSAVHHH</sequence>
<dbReference type="AlphaFoldDB" id="A0AA87YEU2"/>
<organism evidence="2 3">
    <name type="scientific">Pseudoduganella plicata</name>
    <dbReference type="NCBI Taxonomy" id="321984"/>
    <lineage>
        <taxon>Bacteria</taxon>
        <taxon>Pseudomonadati</taxon>
        <taxon>Pseudomonadota</taxon>
        <taxon>Betaproteobacteria</taxon>
        <taxon>Burkholderiales</taxon>
        <taxon>Oxalobacteraceae</taxon>
        <taxon>Telluria group</taxon>
        <taxon>Pseudoduganella</taxon>
    </lineage>
</organism>
<dbReference type="Proteomes" id="UP000619512">
    <property type="component" value="Unassembled WGS sequence"/>
</dbReference>